<dbReference type="PANTHER" id="PTHR13318:SF233">
    <property type="entry name" value="BACK DOMAIN-CONTAINING PROTEIN"/>
    <property type="match status" value="1"/>
</dbReference>
<proteinExistence type="predicted"/>
<sequence length="547" mass="60688">MTDMSWMFQGCRGLITLSLANWNSSQVTNMSHMFDMGFSGVPPKLTDLNLSGFRTDSVTNMDRIFYNCGSLTSLDVSKFNTAKVTNMSYMFFSCSKVAALDVSKFDTSKVTDMSYMFAGCSKVAVLYVNNFDTIKVTDMNYMFAGCKILPSLDVSHFNTANVTDMGGMFVNCLVSLDVSSFDTAQVTNMSYMFYGCHSTNLDVSHFDTAQVSSMSYMFYNYHSTNLDVSNFDTSQVTNMSGMFYGCHDLLSLDVSKFDTSKVTDMSTMFAGCSSLTSLNLSSFNTSKVTNINYMLNQCRKLSHLVLGPNIQFMGVYGSDTNLVAAPNDSQGFPEADSPQISRSENWQEIKNDSDISDRSNLIGSPMTVDELTKRYAGQNPGGIHTYVWEPYYRGLRFVTVPQQLQFQNWSIYKAGKVPLQKPLSFTIEDTRTDADRATKQINLQAQADPWRKKADNQLASTNWPILTKNNQALNTGTAQTIYQGLAPVLKYDPKNLNYSINLPTDSLQTEIAKGVTKLGACRTTLHYTLQDGPASPSTTAPAIKVGH</sequence>
<dbReference type="InterPro" id="IPR032675">
    <property type="entry name" value="LRR_dom_sf"/>
</dbReference>
<dbReference type="GO" id="GO:0019005">
    <property type="term" value="C:SCF ubiquitin ligase complex"/>
    <property type="evidence" value="ECO:0007669"/>
    <property type="project" value="TreeGrafter"/>
</dbReference>
<dbReference type="PANTHER" id="PTHR13318">
    <property type="entry name" value="PARTNER OF PAIRED, ISOFORM B-RELATED"/>
    <property type="match status" value="1"/>
</dbReference>
<organism evidence="1 2">
    <name type="scientific">Bombilactobacillus apium</name>
    <dbReference type="NCBI Taxonomy" id="2675299"/>
    <lineage>
        <taxon>Bacteria</taxon>
        <taxon>Bacillati</taxon>
        <taxon>Bacillota</taxon>
        <taxon>Bacilli</taxon>
        <taxon>Lactobacillales</taxon>
        <taxon>Lactobacillaceae</taxon>
        <taxon>Bombilactobacillus</taxon>
    </lineage>
</organism>
<dbReference type="NCBIfam" id="TIGR02167">
    <property type="entry name" value="Liste_lipo_26"/>
    <property type="match status" value="10"/>
</dbReference>
<dbReference type="EMBL" id="JABZEC010000005">
    <property type="protein sequence ID" value="NVY96747.1"/>
    <property type="molecule type" value="Genomic_DNA"/>
</dbReference>
<evidence type="ECO:0000313" key="2">
    <source>
        <dbReference type="Proteomes" id="UP000563523"/>
    </source>
</evidence>
<dbReference type="SUPFAM" id="SSF52047">
    <property type="entry name" value="RNI-like"/>
    <property type="match status" value="1"/>
</dbReference>
<reference evidence="1 2" key="1">
    <citation type="submission" date="2020-06" db="EMBL/GenBank/DDBJ databases">
        <authorList>
            <person name="Kang J."/>
        </authorList>
    </citation>
    <scope>NUCLEOTIDE SEQUENCE [LARGE SCALE GENOMIC DNA]</scope>
    <source>
        <strain evidence="1 2">DCY120</strain>
    </source>
</reference>
<dbReference type="SUPFAM" id="SSF52058">
    <property type="entry name" value="L domain-like"/>
    <property type="match status" value="1"/>
</dbReference>
<evidence type="ECO:0000313" key="1">
    <source>
        <dbReference type="EMBL" id="NVY96747.1"/>
    </source>
</evidence>
<dbReference type="InterPro" id="IPR011889">
    <property type="entry name" value="Liste_lipo_26"/>
</dbReference>
<accession>A0A850R7C7</accession>
<dbReference type="InterPro" id="IPR005046">
    <property type="entry name" value="DUF285"/>
</dbReference>
<dbReference type="Gene3D" id="3.80.10.10">
    <property type="entry name" value="Ribonuclease Inhibitor"/>
    <property type="match status" value="2"/>
</dbReference>
<dbReference type="AlphaFoldDB" id="A0A850R7C7"/>
<dbReference type="Pfam" id="PF03382">
    <property type="entry name" value="DUF285"/>
    <property type="match status" value="2"/>
</dbReference>
<comment type="caution">
    <text evidence="1">The sequence shown here is derived from an EMBL/GenBank/DDBJ whole genome shotgun (WGS) entry which is preliminary data.</text>
</comment>
<name>A0A850R7C7_9LACO</name>
<dbReference type="Proteomes" id="UP000563523">
    <property type="component" value="Unassembled WGS sequence"/>
</dbReference>
<dbReference type="GO" id="GO:0031146">
    <property type="term" value="P:SCF-dependent proteasomal ubiquitin-dependent protein catabolic process"/>
    <property type="evidence" value="ECO:0007669"/>
    <property type="project" value="TreeGrafter"/>
</dbReference>
<gene>
    <name evidence="1" type="ORF">HU830_06205</name>
</gene>
<protein>
    <submittedName>
        <fullName evidence="1">BspA family leucine-rich repeat surface protein</fullName>
    </submittedName>
</protein>
<keyword evidence="2" id="KW-1185">Reference proteome</keyword>